<name>A0A8B7UA88_CASCN</name>
<comment type="subcellular location">
    <subcellularLocation>
        <location evidence="1">Secreted</location>
    </subcellularLocation>
</comment>
<keyword evidence="4 6" id="KW-0732">Signal</keyword>
<dbReference type="InterPro" id="IPR002450">
    <property type="entry name" value="von_Ebner_gland"/>
</dbReference>
<evidence type="ECO:0000256" key="2">
    <source>
        <dbReference type="ARBA" id="ARBA00006889"/>
    </source>
</evidence>
<protein>
    <submittedName>
        <fullName evidence="9">Odorant-binding protein 2b-like</fullName>
    </submittedName>
</protein>
<keyword evidence="3" id="KW-0964">Secreted</keyword>
<dbReference type="Gene3D" id="2.40.128.20">
    <property type="match status" value="1"/>
</dbReference>
<comment type="similarity">
    <text evidence="2">Belongs to the calycin superfamily. Lipocalin family.</text>
</comment>
<dbReference type="SUPFAM" id="SSF50814">
    <property type="entry name" value="Lipocalins"/>
    <property type="match status" value="1"/>
</dbReference>
<sequence>MKTLLLTFVLLRLVATLQAQGPRTWYMKATVSNKNLTKGKRLREAFPVAMIALEGGNETSPRQYPKAQAGVAFKGHCHEKKILMQKTEETGEYRDLKGKKRLYIEELPVMDHAIFYCEGQHHGKTFCVAKLMGRTSEENLEALEEFKEFAQCKGLLQEDIFMLEQRECPTHSGGLLTPAKAMTLLPPPNEDPVAPTERVSSLDTG</sequence>
<feature type="domain" description="Lipocalin/cytosolic fatty-acid binding" evidence="7">
    <location>
        <begin position="24"/>
        <end position="167"/>
    </location>
</feature>
<dbReference type="PANTHER" id="PTHR11430">
    <property type="entry name" value="LIPOCALIN"/>
    <property type="match status" value="1"/>
</dbReference>
<reference evidence="9" key="1">
    <citation type="submission" date="2025-08" db="UniProtKB">
        <authorList>
            <consortium name="RefSeq"/>
        </authorList>
    </citation>
    <scope>IDENTIFICATION</scope>
    <source>
        <tissue evidence="9">Leukocyte</tissue>
    </source>
</reference>
<dbReference type="PRINTS" id="PR01175">
    <property type="entry name" value="VNEBNERGLAND"/>
</dbReference>
<accession>A0A8B7UA88</accession>
<dbReference type="RefSeq" id="XP_020014740.1">
    <property type="nucleotide sequence ID" value="XM_020159151.1"/>
</dbReference>
<evidence type="ECO:0000256" key="5">
    <source>
        <dbReference type="SAM" id="MobiDB-lite"/>
    </source>
</evidence>
<gene>
    <name evidence="9" type="primary">LOC109683356</name>
</gene>
<dbReference type="GeneID" id="109683356"/>
<dbReference type="Proteomes" id="UP001732720">
    <property type="component" value="Chromosome 13"/>
</dbReference>
<dbReference type="PANTHER" id="PTHR11430:SF129">
    <property type="entry name" value="ODORANT-BINDING PROTEIN 2A-RELATED"/>
    <property type="match status" value="1"/>
</dbReference>
<dbReference type="InterPro" id="IPR000566">
    <property type="entry name" value="Lipocln_cytosolic_FA-bd_dom"/>
</dbReference>
<dbReference type="Pfam" id="PF00061">
    <property type="entry name" value="Lipocalin"/>
    <property type="match status" value="1"/>
</dbReference>
<feature type="signal peptide" evidence="6">
    <location>
        <begin position="1"/>
        <end position="19"/>
    </location>
</feature>
<dbReference type="AlphaFoldDB" id="A0A8B7UA88"/>
<dbReference type="OrthoDB" id="9621919at2759"/>
<dbReference type="InterPro" id="IPR002345">
    <property type="entry name" value="Lipocalin"/>
</dbReference>
<evidence type="ECO:0000256" key="4">
    <source>
        <dbReference type="ARBA" id="ARBA00022729"/>
    </source>
</evidence>
<evidence type="ECO:0000256" key="3">
    <source>
        <dbReference type="ARBA" id="ARBA00022525"/>
    </source>
</evidence>
<keyword evidence="8" id="KW-1185">Reference proteome</keyword>
<feature type="region of interest" description="Disordered" evidence="5">
    <location>
        <begin position="185"/>
        <end position="205"/>
    </location>
</feature>
<evidence type="ECO:0000256" key="6">
    <source>
        <dbReference type="SAM" id="SignalP"/>
    </source>
</evidence>
<feature type="chain" id="PRO_5034493958" evidence="6">
    <location>
        <begin position="20"/>
        <end position="205"/>
    </location>
</feature>
<organism evidence="9">
    <name type="scientific">Castor canadensis</name>
    <name type="common">American beaver</name>
    <dbReference type="NCBI Taxonomy" id="51338"/>
    <lineage>
        <taxon>Eukaryota</taxon>
        <taxon>Metazoa</taxon>
        <taxon>Chordata</taxon>
        <taxon>Craniata</taxon>
        <taxon>Vertebrata</taxon>
        <taxon>Euteleostomi</taxon>
        <taxon>Mammalia</taxon>
        <taxon>Eutheria</taxon>
        <taxon>Euarchontoglires</taxon>
        <taxon>Glires</taxon>
        <taxon>Rodentia</taxon>
        <taxon>Castorimorpha</taxon>
        <taxon>Castoridae</taxon>
        <taxon>Castor</taxon>
    </lineage>
</organism>
<evidence type="ECO:0000313" key="9">
    <source>
        <dbReference type="RefSeq" id="XP_020014740.1"/>
    </source>
</evidence>
<dbReference type="GO" id="GO:0036094">
    <property type="term" value="F:small molecule binding"/>
    <property type="evidence" value="ECO:0007669"/>
    <property type="project" value="InterPro"/>
</dbReference>
<dbReference type="InterPro" id="IPR012674">
    <property type="entry name" value="Calycin"/>
</dbReference>
<dbReference type="KEGG" id="ccan:109683356"/>
<evidence type="ECO:0000256" key="1">
    <source>
        <dbReference type="ARBA" id="ARBA00004613"/>
    </source>
</evidence>
<evidence type="ECO:0000313" key="8">
    <source>
        <dbReference type="Proteomes" id="UP001732720"/>
    </source>
</evidence>
<proteinExistence type="inferred from homology"/>
<evidence type="ECO:0000259" key="7">
    <source>
        <dbReference type="Pfam" id="PF00061"/>
    </source>
</evidence>
<dbReference type="GO" id="GO:0005615">
    <property type="term" value="C:extracellular space"/>
    <property type="evidence" value="ECO:0007669"/>
    <property type="project" value="TreeGrafter"/>
</dbReference>